<dbReference type="PANTHER" id="PTHR43649">
    <property type="entry name" value="ARABINOSE-BINDING PROTEIN-RELATED"/>
    <property type="match status" value="1"/>
</dbReference>
<dbReference type="EMBL" id="BAABAB010000002">
    <property type="protein sequence ID" value="GAA3603472.1"/>
    <property type="molecule type" value="Genomic_DNA"/>
</dbReference>
<organism evidence="1 2">
    <name type="scientific">Microlunatus ginsengisoli</name>
    <dbReference type="NCBI Taxonomy" id="363863"/>
    <lineage>
        <taxon>Bacteria</taxon>
        <taxon>Bacillati</taxon>
        <taxon>Actinomycetota</taxon>
        <taxon>Actinomycetes</taxon>
        <taxon>Propionibacteriales</taxon>
        <taxon>Propionibacteriaceae</taxon>
        <taxon>Microlunatus</taxon>
    </lineage>
</organism>
<evidence type="ECO:0000313" key="1">
    <source>
        <dbReference type="EMBL" id="GAA3603472.1"/>
    </source>
</evidence>
<dbReference type="RefSeq" id="WP_344801156.1">
    <property type="nucleotide sequence ID" value="NZ_BAABAB010000002.1"/>
</dbReference>
<name>A0ABP6ZBK7_9ACTN</name>
<dbReference type="PANTHER" id="PTHR43649:SF12">
    <property type="entry name" value="DIACETYLCHITOBIOSE BINDING PROTEIN DASA"/>
    <property type="match status" value="1"/>
</dbReference>
<dbReference type="InterPro" id="IPR006059">
    <property type="entry name" value="SBP"/>
</dbReference>
<dbReference type="Proteomes" id="UP001501490">
    <property type="component" value="Unassembled WGS sequence"/>
</dbReference>
<evidence type="ECO:0000313" key="2">
    <source>
        <dbReference type="Proteomes" id="UP001501490"/>
    </source>
</evidence>
<reference evidence="2" key="1">
    <citation type="journal article" date="2019" name="Int. J. Syst. Evol. Microbiol.">
        <title>The Global Catalogue of Microorganisms (GCM) 10K type strain sequencing project: providing services to taxonomists for standard genome sequencing and annotation.</title>
        <authorList>
            <consortium name="The Broad Institute Genomics Platform"/>
            <consortium name="The Broad Institute Genome Sequencing Center for Infectious Disease"/>
            <person name="Wu L."/>
            <person name="Ma J."/>
        </authorList>
    </citation>
    <scope>NUCLEOTIDE SEQUENCE [LARGE SCALE GENOMIC DNA]</scope>
    <source>
        <strain evidence="2">JCM 16929</strain>
    </source>
</reference>
<accession>A0ABP6ZBK7</accession>
<gene>
    <name evidence="1" type="ORF">GCM10022236_01510</name>
</gene>
<protein>
    <submittedName>
        <fullName evidence="1">Sugar ABC transporter substrate-binding protein</fullName>
    </submittedName>
</protein>
<proteinExistence type="predicted"/>
<dbReference type="Gene3D" id="3.40.190.10">
    <property type="entry name" value="Periplasmic binding protein-like II"/>
    <property type="match status" value="2"/>
</dbReference>
<sequence>MSITSPPLVPRPRPRPSRRTIAAGGLGLSFALALSGCAGFGNLGTQPGVTTVTLASVNNPQMQDMAQLLPEFEKQHPDIKINIIFMEENDLRNAATKDVATKGGQYDIMTVGAYEVPIWGQNRWLMDLTDKAAEDPAYDVDDFFKPVRDGVSYDKRLYAVPFYGESSFLMYRKDLFQQAGITMPERPTWDQIAEYAAKLKDPSQDRAGICLRAKPGWGEMFAPLTTVINTFGGQWYNMDWQAQVNSPAYTDAVKFYIDTLEASGEGDPVSFGFTECLNLFSQGHAAMWYDATSAAGSVEDPKNSKVAGQVGYVRAPVKMTENSGWLWSWNLGINAESKHQDAAWTFVKWATSKDYAKLVGSQLGWARTPPGTRKSTYLIPQYIKAGGDFAPLTAKIMNEVNPTQPGVDPQPWVGIQYVTIPEFQDVGNQTSQLLADVIAGRRPLNLALDQGQKIAQRAGDNQKKG</sequence>
<dbReference type="InterPro" id="IPR050490">
    <property type="entry name" value="Bact_solute-bd_prot1"/>
</dbReference>
<comment type="caution">
    <text evidence="1">The sequence shown here is derived from an EMBL/GenBank/DDBJ whole genome shotgun (WGS) entry which is preliminary data.</text>
</comment>
<dbReference type="Pfam" id="PF01547">
    <property type="entry name" value="SBP_bac_1"/>
    <property type="match status" value="1"/>
</dbReference>
<keyword evidence="2" id="KW-1185">Reference proteome</keyword>
<dbReference type="CDD" id="cd13585">
    <property type="entry name" value="PBP2_TMBP_like"/>
    <property type="match status" value="1"/>
</dbReference>
<dbReference type="SUPFAM" id="SSF53850">
    <property type="entry name" value="Periplasmic binding protein-like II"/>
    <property type="match status" value="1"/>
</dbReference>